<gene>
    <name evidence="4" type="primary">LOC115209803</name>
</gene>
<dbReference type="InterPro" id="IPR052805">
    <property type="entry name" value="GEF_Ubiquitin-Prot_Reg"/>
</dbReference>
<dbReference type="PANTHER" id="PTHR46857">
    <property type="entry name" value="EPITHELIAL CELL-TRANSFORMING SEQUENCE 2 ONCOGENE-LIKE"/>
    <property type="match status" value="1"/>
</dbReference>
<feature type="region of interest" description="Disordered" evidence="1">
    <location>
        <begin position="323"/>
        <end position="344"/>
    </location>
</feature>
<dbReference type="InterPro" id="IPR036047">
    <property type="entry name" value="F-box-like_dom_sf"/>
</dbReference>
<protein>
    <submittedName>
        <fullName evidence="4">F-box only protein 16-like isoform X1</fullName>
    </submittedName>
</protein>
<evidence type="ECO:0000259" key="2">
    <source>
        <dbReference type="SMART" id="SM00256"/>
    </source>
</evidence>
<dbReference type="AlphaFoldDB" id="A0A6P7S7W9"/>
<dbReference type="Proteomes" id="UP000515154">
    <property type="component" value="Linkage group LG3"/>
</dbReference>
<dbReference type="SUPFAM" id="SSF81383">
    <property type="entry name" value="F-box domain"/>
    <property type="match status" value="1"/>
</dbReference>
<proteinExistence type="predicted"/>
<dbReference type="RefSeq" id="XP_029634213.1">
    <property type="nucleotide sequence ID" value="XM_029778353.2"/>
</dbReference>
<reference evidence="4" key="1">
    <citation type="submission" date="2025-08" db="UniProtKB">
        <authorList>
            <consortium name="RefSeq"/>
        </authorList>
    </citation>
    <scope>IDENTIFICATION</scope>
</reference>
<dbReference type="KEGG" id="osn:115209803"/>
<dbReference type="Pfam" id="PF12937">
    <property type="entry name" value="F-box-like"/>
    <property type="match status" value="1"/>
</dbReference>
<dbReference type="Gene3D" id="1.20.1280.50">
    <property type="match status" value="1"/>
</dbReference>
<organism evidence="3 4">
    <name type="scientific">Octopus sinensis</name>
    <name type="common">East Asian common octopus</name>
    <dbReference type="NCBI Taxonomy" id="2607531"/>
    <lineage>
        <taxon>Eukaryota</taxon>
        <taxon>Metazoa</taxon>
        <taxon>Spiralia</taxon>
        <taxon>Lophotrochozoa</taxon>
        <taxon>Mollusca</taxon>
        <taxon>Cephalopoda</taxon>
        <taxon>Coleoidea</taxon>
        <taxon>Octopodiformes</taxon>
        <taxon>Octopoda</taxon>
        <taxon>Incirrata</taxon>
        <taxon>Octopodidae</taxon>
        <taxon>Octopus</taxon>
    </lineage>
</organism>
<accession>A0A6P7S7W9</accession>
<name>A0A6P7S7W9_9MOLL</name>
<sequence length="344" mass="40590">MSKIAKNRVKSAWTPLTDEDINNKLFEERKSLINKWFEKWSDEQRSLMLLSMVKGCSPKQLQFVKQCIDEHLPVCQEDFTRVLPRVLSLFIFSYLDPRSLCRCSQVCWFWNQLCEMDQLWLPKCVRFGWYLPQLPSPFECSSWKRLYVDKIQSLRLFNTKELVTLDQELEKFNLEKKQKELLKTKKSLSKNGQKPWKRADLHPKDLIRYNYLENNEFYTKGCTEDFYKKISRPNKSASSKQLLNSAYTIRYHLNKKPILKLKQTDELMLNLNTDYNTSRLQTTTPAFQNYIDALQISEEPITTTITLSQSKCVSPVQKNQDTLSNSLFPSQPWKLATDQTDSDS</sequence>
<dbReference type="CDD" id="cd22172">
    <property type="entry name" value="F-box_FBXO16"/>
    <property type="match status" value="1"/>
</dbReference>
<dbReference type="InterPro" id="IPR001810">
    <property type="entry name" value="F-box_dom"/>
</dbReference>
<dbReference type="PANTHER" id="PTHR46857:SF2">
    <property type="entry name" value="F-BOX ONLY PROTEIN 16"/>
    <property type="match status" value="1"/>
</dbReference>
<keyword evidence="3" id="KW-1185">Reference proteome</keyword>
<evidence type="ECO:0000256" key="1">
    <source>
        <dbReference type="SAM" id="MobiDB-lite"/>
    </source>
</evidence>
<evidence type="ECO:0000313" key="4">
    <source>
        <dbReference type="RefSeq" id="XP_029634213.1"/>
    </source>
</evidence>
<feature type="domain" description="F-box" evidence="2">
    <location>
        <begin position="83"/>
        <end position="123"/>
    </location>
</feature>
<evidence type="ECO:0000313" key="3">
    <source>
        <dbReference type="Proteomes" id="UP000515154"/>
    </source>
</evidence>
<dbReference type="SMART" id="SM00256">
    <property type="entry name" value="FBOX"/>
    <property type="match status" value="1"/>
</dbReference>